<name>A0A388KCV0_CHABU</name>
<evidence type="ECO:0000313" key="1">
    <source>
        <dbReference type="EMBL" id="GBG67773.1"/>
    </source>
</evidence>
<protein>
    <submittedName>
        <fullName evidence="1">Uncharacterized protein</fullName>
    </submittedName>
</protein>
<dbReference type="AlphaFoldDB" id="A0A388KCV0"/>
<dbReference type="Proteomes" id="UP000265515">
    <property type="component" value="Unassembled WGS sequence"/>
</dbReference>
<comment type="caution">
    <text evidence="1">The sequence shown here is derived from an EMBL/GenBank/DDBJ whole genome shotgun (WGS) entry which is preliminary data.</text>
</comment>
<proteinExistence type="predicted"/>
<dbReference type="Gramene" id="GBG67773">
    <property type="protein sequence ID" value="GBG67773"/>
    <property type="gene ID" value="CBR_g898"/>
</dbReference>
<organism evidence="1 2">
    <name type="scientific">Chara braunii</name>
    <name type="common">Braun's stonewort</name>
    <dbReference type="NCBI Taxonomy" id="69332"/>
    <lineage>
        <taxon>Eukaryota</taxon>
        <taxon>Viridiplantae</taxon>
        <taxon>Streptophyta</taxon>
        <taxon>Charophyceae</taxon>
        <taxon>Charales</taxon>
        <taxon>Characeae</taxon>
        <taxon>Chara</taxon>
    </lineage>
</organism>
<accession>A0A388KCV0</accession>
<keyword evidence="2" id="KW-1185">Reference proteome</keyword>
<reference evidence="1 2" key="1">
    <citation type="journal article" date="2018" name="Cell">
        <title>The Chara Genome: Secondary Complexity and Implications for Plant Terrestrialization.</title>
        <authorList>
            <person name="Nishiyama T."/>
            <person name="Sakayama H."/>
            <person name="Vries J.D."/>
            <person name="Buschmann H."/>
            <person name="Saint-Marcoux D."/>
            <person name="Ullrich K.K."/>
            <person name="Haas F.B."/>
            <person name="Vanderstraeten L."/>
            <person name="Becker D."/>
            <person name="Lang D."/>
            <person name="Vosolsobe S."/>
            <person name="Rombauts S."/>
            <person name="Wilhelmsson P.K.I."/>
            <person name="Janitza P."/>
            <person name="Kern R."/>
            <person name="Heyl A."/>
            <person name="Rumpler F."/>
            <person name="Villalobos L.I.A.C."/>
            <person name="Clay J.M."/>
            <person name="Skokan R."/>
            <person name="Toyoda A."/>
            <person name="Suzuki Y."/>
            <person name="Kagoshima H."/>
            <person name="Schijlen E."/>
            <person name="Tajeshwar N."/>
            <person name="Catarino B."/>
            <person name="Hetherington A.J."/>
            <person name="Saltykova A."/>
            <person name="Bonnot C."/>
            <person name="Breuninger H."/>
            <person name="Symeonidi A."/>
            <person name="Radhakrishnan G.V."/>
            <person name="Van Nieuwerburgh F."/>
            <person name="Deforce D."/>
            <person name="Chang C."/>
            <person name="Karol K.G."/>
            <person name="Hedrich R."/>
            <person name="Ulvskov P."/>
            <person name="Glockner G."/>
            <person name="Delwiche C.F."/>
            <person name="Petrasek J."/>
            <person name="Van de Peer Y."/>
            <person name="Friml J."/>
            <person name="Beilby M."/>
            <person name="Dolan L."/>
            <person name="Kohara Y."/>
            <person name="Sugano S."/>
            <person name="Fujiyama A."/>
            <person name="Delaux P.-M."/>
            <person name="Quint M."/>
            <person name="TheiBen G."/>
            <person name="Hagemann M."/>
            <person name="Harholt J."/>
            <person name="Dunand C."/>
            <person name="Zachgo S."/>
            <person name="Langdale J."/>
            <person name="Maumus F."/>
            <person name="Straeten D.V.D."/>
            <person name="Gould S.B."/>
            <person name="Rensing S.A."/>
        </authorList>
    </citation>
    <scope>NUCLEOTIDE SEQUENCE [LARGE SCALE GENOMIC DNA]</scope>
    <source>
        <strain evidence="1 2">S276</strain>
    </source>
</reference>
<evidence type="ECO:0000313" key="2">
    <source>
        <dbReference type="Proteomes" id="UP000265515"/>
    </source>
</evidence>
<sequence>MLVCGSAWSVHWEDIATEKTEEETRMWNTDNTFLSGLFPSYAIVNIPRYQAPWARKPAIWAVPAKGAADELEVKELFLFVEAKQNWEGSRRWCWCMTNPPSLLQCQSHNGMMVSGVGGAKCSPS</sequence>
<dbReference type="EMBL" id="BFEA01000092">
    <property type="protein sequence ID" value="GBG67773.1"/>
    <property type="molecule type" value="Genomic_DNA"/>
</dbReference>
<gene>
    <name evidence="1" type="ORF">CBR_g898</name>
</gene>